<name>A0ABY2IX69_9MICO</name>
<reference evidence="2 3" key="1">
    <citation type="submission" date="2019-03" db="EMBL/GenBank/DDBJ databases">
        <title>Genomics of glacier-inhabiting Cryobacterium strains.</title>
        <authorList>
            <person name="Liu Q."/>
            <person name="Xin Y.-H."/>
        </authorList>
    </citation>
    <scope>NUCLEOTIDE SEQUENCE [LARGE SCALE GENOMIC DNA]</scope>
    <source>
        <strain evidence="2 3">TMT1-23-1</strain>
    </source>
</reference>
<gene>
    <name evidence="2" type="ORF">E3T28_12055</name>
</gene>
<dbReference type="Proteomes" id="UP000297853">
    <property type="component" value="Unassembled WGS sequence"/>
</dbReference>
<evidence type="ECO:0000313" key="3">
    <source>
        <dbReference type="Proteomes" id="UP000297853"/>
    </source>
</evidence>
<sequence length="364" mass="37788">MSTPIVTLSTIAPRLLSVTAGVLVTLGLTVSLGVSGASGAWAADADGIAGAPSAGGGVDQSRSRFSYQVEPGQTLQDEYLVENTGTTVQAVTVYATDAFNADDGSFALLEGAATPADAGTWIAFDNGTNRIQVTLDPGTRQVLPFTVTVPADATPGDHAGGVIVSALSPAGQVTVDRRVGIRLYVRVKGPLQPGLTISSIESSYQPSVNPFSGETTLKMSLTNNGNVSLSADTVSQVRGLFGIPLSGLVDQEISEMLPGSSRTVSIVIPGVGAWVYLNPHVSLAATVDEDALAAGVLPTGARNSDLFVVPWAFLLLVLVGGGTWLIVRFSRKRDATMAAAWIEYTEAEARRKAREEAPAEFASR</sequence>
<keyword evidence="1" id="KW-1133">Transmembrane helix</keyword>
<dbReference type="RefSeq" id="WP_134431487.1">
    <property type="nucleotide sequence ID" value="NZ_SOGQ01000061.1"/>
</dbReference>
<evidence type="ECO:0000256" key="1">
    <source>
        <dbReference type="SAM" id="Phobius"/>
    </source>
</evidence>
<accession>A0ABY2IX69</accession>
<keyword evidence="3" id="KW-1185">Reference proteome</keyword>
<evidence type="ECO:0000313" key="2">
    <source>
        <dbReference type="EMBL" id="TFC96571.1"/>
    </source>
</evidence>
<protein>
    <submittedName>
        <fullName evidence="2">DUF916 domain-containing protein</fullName>
    </submittedName>
</protein>
<keyword evidence="1" id="KW-0472">Membrane</keyword>
<proteinExistence type="predicted"/>
<dbReference type="EMBL" id="SOGQ01000061">
    <property type="protein sequence ID" value="TFC96571.1"/>
    <property type="molecule type" value="Genomic_DNA"/>
</dbReference>
<feature type="transmembrane region" description="Helical" evidence="1">
    <location>
        <begin position="306"/>
        <end position="327"/>
    </location>
</feature>
<organism evidence="2 3">
    <name type="scientific">Cryobacterium sinapicolor</name>
    <dbReference type="NCBI Taxonomy" id="1259236"/>
    <lineage>
        <taxon>Bacteria</taxon>
        <taxon>Bacillati</taxon>
        <taxon>Actinomycetota</taxon>
        <taxon>Actinomycetes</taxon>
        <taxon>Micrococcales</taxon>
        <taxon>Microbacteriaceae</taxon>
        <taxon>Cryobacterium</taxon>
    </lineage>
</organism>
<keyword evidence="1" id="KW-0812">Transmembrane</keyword>
<comment type="caution">
    <text evidence="2">The sequence shown here is derived from an EMBL/GenBank/DDBJ whole genome shotgun (WGS) entry which is preliminary data.</text>
</comment>